<gene>
    <name evidence="2" type="ORF">Q3M24_06440</name>
</gene>
<name>A0AAU8LXU5_9BACT</name>
<organism evidence="2">
    <name type="scientific">Candidatus Electrothrix aestuarii</name>
    <dbReference type="NCBI Taxonomy" id="3062594"/>
    <lineage>
        <taxon>Bacteria</taxon>
        <taxon>Pseudomonadati</taxon>
        <taxon>Thermodesulfobacteriota</taxon>
        <taxon>Desulfobulbia</taxon>
        <taxon>Desulfobulbales</taxon>
        <taxon>Desulfobulbaceae</taxon>
        <taxon>Candidatus Electrothrix</taxon>
    </lineage>
</organism>
<dbReference type="EMBL" id="CP159373">
    <property type="protein sequence ID" value="XCN74378.1"/>
    <property type="molecule type" value="Genomic_DNA"/>
</dbReference>
<dbReference type="InterPro" id="IPR005368">
    <property type="entry name" value="UPF0175"/>
</dbReference>
<dbReference type="AlphaFoldDB" id="A0AAU8LXU5"/>
<evidence type="ECO:0000256" key="1">
    <source>
        <dbReference type="ARBA" id="ARBA00005651"/>
    </source>
</evidence>
<evidence type="ECO:0000313" key="2">
    <source>
        <dbReference type="EMBL" id="XCN74378.1"/>
    </source>
</evidence>
<dbReference type="Pfam" id="PF03683">
    <property type="entry name" value="UPF0175"/>
    <property type="match status" value="1"/>
</dbReference>
<accession>A0AAU8LXU5</accession>
<dbReference type="KEGG" id="eaj:Q3M24_06440"/>
<comment type="similarity">
    <text evidence="1">Belongs to the UPF0175 family.</text>
</comment>
<sequence>MRTLTLDIPEAVLSGVKIPRTRLKSDLKRELALQLYREQMISFANAHRMADMSKVEFHHLLGERQIPRQYDVEDYEKDMENLARWNKAQ</sequence>
<dbReference type="InterPro" id="IPR052264">
    <property type="entry name" value="UPF0175_domain"/>
</dbReference>
<reference evidence="2" key="2">
    <citation type="submission" date="2024-06" db="EMBL/GenBank/DDBJ databases">
        <authorList>
            <person name="Plum-Jensen L.E."/>
            <person name="Schramm A."/>
            <person name="Marshall I.P.G."/>
        </authorList>
    </citation>
    <scope>NUCLEOTIDE SEQUENCE</scope>
    <source>
        <strain evidence="2">Rat1</strain>
    </source>
</reference>
<proteinExistence type="inferred from homology"/>
<protein>
    <submittedName>
        <fullName evidence="2">UPF0175 family protein</fullName>
    </submittedName>
</protein>
<dbReference type="PANTHER" id="PTHR37525:SF1">
    <property type="entry name" value="UPF0175 PROTEIN SSL1255"/>
    <property type="match status" value="1"/>
</dbReference>
<dbReference type="PANTHER" id="PTHR37525">
    <property type="entry name" value="UPF0175 PROTEIN SSL1255"/>
    <property type="match status" value="1"/>
</dbReference>
<reference evidence="2" key="1">
    <citation type="journal article" date="2024" name="Syst. Appl. Microbiol.">
        <title>First single-strain enrichments of Electrothrix cable bacteria, description of E. aestuarii sp. nov. and E. rattekaaiensis sp. nov., and proposal of a cable bacteria taxonomy following the rules of the SeqCode.</title>
        <authorList>
            <person name="Plum-Jensen L.E."/>
            <person name="Schramm A."/>
            <person name="Marshall I.P.G."/>
        </authorList>
    </citation>
    <scope>NUCLEOTIDE SEQUENCE</scope>
    <source>
        <strain evidence="2">Rat1</strain>
    </source>
</reference>